<name>A6NWP4_9FIRM</name>
<evidence type="ECO:0000313" key="2">
    <source>
        <dbReference type="Proteomes" id="UP000003639"/>
    </source>
</evidence>
<sequence>MDIRERIANAKSPEEMEKYLLDLDSEFRFKCRRCGKCCKNQDTILFNARDIYNIAKKIGKTPKKVIEECAEVYIGDSSRIPVVHMVPVGLQRRCPFLLPDGRCSVHDCKPTVCALYPLGRVALFQDVKDKDAEITRENIRVKYIINDYNCGSAKKRNTVRSWLAQFQIPEEDEFFIRWNVVTVNLSAMVRKLEENNCSEHTLQMLWNAILFALYVDYDTKEDFMPQFEKAEEYLLNLCRKFRDMIMDQRPDTDGAEAAANDLEPVNV</sequence>
<dbReference type="PANTHER" id="PTHR35866">
    <property type="entry name" value="PUTATIVE-RELATED"/>
    <property type="match status" value="1"/>
</dbReference>
<evidence type="ECO:0000313" key="1">
    <source>
        <dbReference type="EMBL" id="EDM99581.1"/>
    </source>
</evidence>
<comment type="caution">
    <text evidence="1">The sequence shown here is derived from an EMBL/GenBank/DDBJ whole genome shotgun (WGS) entry which is preliminary data.</text>
</comment>
<proteinExistence type="predicted"/>
<accession>A6NWP4</accession>
<reference evidence="1 2" key="2">
    <citation type="submission" date="2007-06" db="EMBL/GenBank/DDBJ databases">
        <title>Draft genome sequence of Pseudoflavonifractor capillosus ATCC 29799.</title>
        <authorList>
            <person name="Sudarsanam P."/>
            <person name="Ley R."/>
            <person name="Guruge J."/>
            <person name="Turnbaugh P.J."/>
            <person name="Mahowald M."/>
            <person name="Liep D."/>
            <person name="Gordon J."/>
        </authorList>
    </citation>
    <scope>NUCLEOTIDE SEQUENCE [LARGE SCALE GENOMIC DNA]</scope>
    <source>
        <strain evidence="1 2">ATCC 29799</strain>
    </source>
</reference>
<dbReference type="AlphaFoldDB" id="A6NWP4"/>
<organism evidence="1 2">
    <name type="scientific">Pseudoflavonifractor capillosus ATCC 29799</name>
    <dbReference type="NCBI Taxonomy" id="411467"/>
    <lineage>
        <taxon>Bacteria</taxon>
        <taxon>Bacillati</taxon>
        <taxon>Bacillota</taxon>
        <taxon>Clostridia</taxon>
        <taxon>Eubacteriales</taxon>
        <taxon>Oscillospiraceae</taxon>
        <taxon>Pseudoflavonifractor</taxon>
    </lineage>
</organism>
<dbReference type="EMBL" id="AAXG02000016">
    <property type="protein sequence ID" value="EDM99581.1"/>
    <property type="molecule type" value="Genomic_DNA"/>
</dbReference>
<dbReference type="OrthoDB" id="9810361at2"/>
<dbReference type="STRING" id="411467.BACCAP_02638"/>
<dbReference type="Proteomes" id="UP000003639">
    <property type="component" value="Unassembled WGS sequence"/>
</dbReference>
<reference evidence="1 2" key="1">
    <citation type="submission" date="2007-04" db="EMBL/GenBank/DDBJ databases">
        <authorList>
            <person name="Fulton L."/>
            <person name="Clifton S."/>
            <person name="Fulton B."/>
            <person name="Xu J."/>
            <person name="Minx P."/>
            <person name="Pepin K.H."/>
            <person name="Johnson M."/>
            <person name="Thiruvilangam P."/>
            <person name="Bhonagiri V."/>
            <person name="Nash W.E."/>
            <person name="Mardis E.R."/>
            <person name="Wilson R.K."/>
        </authorList>
    </citation>
    <scope>NUCLEOTIDE SEQUENCE [LARGE SCALE GENOMIC DNA]</scope>
    <source>
        <strain evidence="1 2">ATCC 29799</strain>
    </source>
</reference>
<keyword evidence="2" id="KW-1185">Reference proteome</keyword>
<dbReference type="eggNOG" id="COG0727">
    <property type="taxonomic scope" value="Bacteria"/>
</dbReference>
<dbReference type="InterPro" id="IPR005358">
    <property type="entry name" value="Puta_zinc/iron-chelating_dom"/>
</dbReference>
<dbReference type="PANTHER" id="PTHR35866:SF1">
    <property type="entry name" value="YKGJ FAMILY CYSTEINE CLUSTER PROTEIN"/>
    <property type="match status" value="1"/>
</dbReference>
<gene>
    <name evidence="1" type="ORF">BACCAP_02638</name>
</gene>
<evidence type="ECO:0008006" key="3">
    <source>
        <dbReference type="Google" id="ProtNLM"/>
    </source>
</evidence>
<protein>
    <recommendedName>
        <fullName evidence="3">Flagellin N-methylase</fullName>
    </recommendedName>
</protein>
<dbReference type="Pfam" id="PF03692">
    <property type="entry name" value="CxxCxxCC"/>
    <property type="match status" value="1"/>
</dbReference>
<dbReference type="RefSeq" id="WP_006573168.1">
    <property type="nucleotide sequence ID" value="NZ_AAXG02000016.1"/>
</dbReference>